<organism evidence="2 3">
    <name type="scientific">Polarella glacialis</name>
    <name type="common">Dinoflagellate</name>
    <dbReference type="NCBI Taxonomy" id="89957"/>
    <lineage>
        <taxon>Eukaryota</taxon>
        <taxon>Sar</taxon>
        <taxon>Alveolata</taxon>
        <taxon>Dinophyceae</taxon>
        <taxon>Suessiales</taxon>
        <taxon>Suessiaceae</taxon>
        <taxon>Polarella</taxon>
    </lineage>
</organism>
<feature type="non-terminal residue" evidence="2">
    <location>
        <position position="1"/>
    </location>
</feature>
<dbReference type="EMBL" id="CAJNNV010032499">
    <property type="protein sequence ID" value="CAE8640145.1"/>
    <property type="molecule type" value="Genomic_DNA"/>
</dbReference>
<keyword evidence="3" id="KW-1185">Reference proteome</keyword>
<feature type="chain" id="PRO_5032381180" evidence="1">
    <location>
        <begin position="27"/>
        <end position="103"/>
    </location>
</feature>
<dbReference type="AlphaFoldDB" id="A0A813HRL7"/>
<feature type="signal peptide" evidence="1">
    <location>
        <begin position="1"/>
        <end position="26"/>
    </location>
</feature>
<proteinExistence type="predicted"/>
<keyword evidence="1" id="KW-0732">Signal</keyword>
<protein>
    <submittedName>
        <fullName evidence="2">Uncharacterized protein</fullName>
    </submittedName>
</protein>
<comment type="caution">
    <text evidence="2">The sequence shown here is derived from an EMBL/GenBank/DDBJ whole genome shotgun (WGS) entry which is preliminary data.</text>
</comment>
<gene>
    <name evidence="2" type="ORF">PGLA1383_LOCUS55085</name>
</gene>
<accession>A0A813HRL7</accession>
<evidence type="ECO:0000313" key="2">
    <source>
        <dbReference type="EMBL" id="CAE8640145.1"/>
    </source>
</evidence>
<evidence type="ECO:0000256" key="1">
    <source>
        <dbReference type="SAM" id="SignalP"/>
    </source>
</evidence>
<reference evidence="2" key="1">
    <citation type="submission" date="2021-02" db="EMBL/GenBank/DDBJ databases">
        <authorList>
            <person name="Dougan E. K."/>
            <person name="Rhodes N."/>
            <person name="Thang M."/>
            <person name="Chan C."/>
        </authorList>
    </citation>
    <scope>NUCLEOTIDE SEQUENCE</scope>
</reference>
<sequence length="103" mass="11004">MGTVLALGPSLQCVMLEALKIFLVLAACSFPVASSWWDTPGSEYHSAPDAVPEELLVPLEHGGFVGLSTRGPAAFRIRLVSTDRQAIATPMVQPDEADAAFEY</sequence>
<evidence type="ECO:0000313" key="3">
    <source>
        <dbReference type="Proteomes" id="UP000654075"/>
    </source>
</evidence>
<dbReference type="Proteomes" id="UP000654075">
    <property type="component" value="Unassembled WGS sequence"/>
</dbReference>
<name>A0A813HRL7_POLGL</name>